<gene>
    <name evidence="1" type="ORF">RR42_s0428</name>
</gene>
<name>A0A0C4YJE9_9BURK</name>
<dbReference type="AlphaFoldDB" id="A0A0C4YJE9"/>
<sequence>MPLLLCACFVLRCASGGWRGATDAAMRQPPRRSLDRIVNAMKSSLWLFALGSVTPILKRGCACRRDRCACRLPACWRRRP</sequence>
<dbReference type="Proteomes" id="UP000031843">
    <property type="component" value="Chromosome secondary"/>
</dbReference>
<dbReference type="KEGG" id="cbw:RR42_s0428"/>
<keyword evidence="2" id="KW-1185">Reference proteome</keyword>
<organism evidence="1 2">
    <name type="scientific">Cupriavidus basilensis</name>
    <dbReference type="NCBI Taxonomy" id="68895"/>
    <lineage>
        <taxon>Bacteria</taxon>
        <taxon>Pseudomonadati</taxon>
        <taxon>Pseudomonadota</taxon>
        <taxon>Betaproteobacteria</taxon>
        <taxon>Burkholderiales</taxon>
        <taxon>Burkholderiaceae</taxon>
        <taxon>Cupriavidus</taxon>
    </lineage>
</organism>
<dbReference type="STRING" id="68895.RR42_s0428"/>
<reference evidence="1 2" key="1">
    <citation type="journal article" date="2015" name="Genome Announc.">
        <title>Complete Genome Sequence of Cupriavidus basilensis 4G11, Isolated from the Oak Ridge Field Research Center Site.</title>
        <authorList>
            <person name="Ray J."/>
            <person name="Waters R.J."/>
            <person name="Skerker J.M."/>
            <person name="Kuehl J.V."/>
            <person name="Price M.N."/>
            <person name="Huang J."/>
            <person name="Chakraborty R."/>
            <person name="Arkin A.P."/>
            <person name="Deutschbauer A."/>
        </authorList>
    </citation>
    <scope>NUCLEOTIDE SEQUENCE [LARGE SCALE GENOMIC DNA]</scope>
    <source>
        <strain evidence="1">4G11</strain>
    </source>
</reference>
<dbReference type="EMBL" id="CP010537">
    <property type="protein sequence ID" value="AJG22024.1"/>
    <property type="molecule type" value="Genomic_DNA"/>
</dbReference>
<protein>
    <submittedName>
        <fullName evidence="1">Uncharacterized protein</fullName>
    </submittedName>
</protein>
<accession>A0A0C4YJE9</accession>
<proteinExistence type="predicted"/>
<evidence type="ECO:0000313" key="1">
    <source>
        <dbReference type="EMBL" id="AJG22024.1"/>
    </source>
</evidence>
<evidence type="ECO:0000313" key="2">
    <source>
        <dbReference type="Proteomes" id="UP000031843"/>
    </source>
</evidence>